<keyword evidence="3" id="KW-0812">Transmembrane</keyword>
<feature type="compositionally biased region" description="Low complexity" evidence="2">
    <location>
        <begin position="39"/>
        <end position="54"/>
    </location>
</feature>
<accession>A0ABU0GK95</accession>
<keyword evidence="3" id="KW-0472">Membrane</keyword>
<evidence type="ECO:0000256" key="3">
    <source>
        <dbReference type="SAM" id="Phobius"/>
    </source>
</evidence>
<sequence>MSNDDRRDRRRRGAEQQRRRAEAEEQRRAARRAAVELSQRTAQARAAARGTGRPATRKERRAAKRARIAAMPLHRRRRRRLLLWSWLPALLLLAFALNVSRMAPGYAAARDVYDHGDEWRALDAFEQVKDRTIVERWRAAFNAGTAAYRAGRYTRAVQHLDEALAGVPEQHRCDVQTNRALALQAAEASAVKSADEQLEYARKLADALAAQAAGEPYDPADLEPRYGDEPPVLADEMSYASFLLRIAADHAALAAEALGDPACTPPPSQGGGGEDDQEDQGGGGGGQDEQEGGGEDDASSSPQAAAEQRMQDLLDLATGVDQLARAAEDGTVDDVPAPGAGPGDQGAPDPAQAEAERQQQLAERNGQAGGGGGDGAEGEGEGGSGGRGGGDQPGTGGGGRGGRNW</sequence>
<name>A0ABU0GK95_9CELL</name>
<proteinExistence type="predicted"/>
<feature type="repeat" description="TPR" evidence="1">
    <location>
        <begin position="137"/>
        <end position="170"/>
    </location>
</feature>
<feature type="compositionally biased region" description="Acidic residues" evidence="2">
    <location>
        <begin position="288"/>
        <end position="298"/>
    </location>
</feature>
<protein>
    <submittedName>
        <fullName evidence="4">Tetratricopeptide (TPR) repeat protein</fullName>
    </submittedName>
</protein>
<dbReference type="EMBL" id="JAUSVM010000001">
    <property type="protein sequence ID" value="MDQ0425791.1"/>
    <property type="molecule type" value="Genomic_DNA"/>
</dbReference>
<feature type="compositionally biased region" description="Gly residues" evidence="2">
    <location>
        <begin position="367"/>
        <end position="405"/>
    </location>
</feature>
<keyword evidence="5" id="KW-1185">Reference proteome</keyword>
<feature type="compositionally biased region" description="Basic and acidic residues" evidence="2">
    <location>
        <begin position="1"/>
        <end position="28"/>
    </location>
</feature>
<reference evidence="4 5" key="1">
    <citation type="submission" date="2023-07" db="EMBL/GenBank/DDBJ databases">
        <title>Sequencing the genomes of 1000 actinobacteria strains.</title>
        <authorList>
            <person name="Klenk H.-P."/>
        </authorList>
    </citation>
    <scope>NUCLEOTIDE SEQUENCE [LARGE SCALE GENOMIC DNA]</scope>
    <source>
        <strain evidence="4 5">DSM 14785</strain>
    </source>
</reference>
<feature type="region of interest" description="Disordered" evidence="2">
    <location>
        <begin position="1"/>
        <end position="61"/>
    </location>
</feature>
<keyword evidence="1" id="KW-0802">TPR repeat</keyword>
<comment type="caution">
    <text evidence="4">The sequence shown here is derived from an EMBL/GenBank/DDBJ whole genome shotgun (WGS) entry which is preliminary data.</text>
</comment>
<gene>
    <name evidence="4" type="ORF">JO380_002172</name>
</gene>
<dbReference type="InterPro" id="IPR019734">
    <property type="entry name" value="TPR_rpt"/>
</dbReference>
<dbReference type="RefSeq" id="WP_156442041.1">
    <property type="nucleotide sequence ID" value="NZ_JAUSVM010000001.1"/>
</dbReference>
<dbReference type="PROSITE" id="PS50005">
    <property type="entry name" value="TPR"/>
    <property type="match status" value="1"/>
</dbReference>
<dbReference type="SUPFAM" id="SSF48452">
    <property type="entry name" value="TPR-like"/>
    <property type="match status" value="1"/>
</dbReference>
<dbReference type="InterPro" id="IPR011990">
    <property type="entry name" value="TPR-like_helical_dom_sf"/>
</dbReference>
<evidence type="ECO:0000256" key="2">
    <source>
        <dbReference type="SAM" id="MobiDB-lite"/>
    </source>
</evidence>
<evidence type="ECO:0000256" key="1">
    <source>
        <dbReference type="PROSITE-ProRule" id="PRU00339"/>
    </source>
</evidence>
<evidence type="ECO:0000313" key="5">
    <source>
        <dbReference type="Proteomes" id="UP001240250"/>
    </source>
</evidence>
<feature type="compositionally biased region" description="Low complexity" evidence="2">
    <location>
        <begin position="345"/>
        <end position="366"/>
    </location>
</feature>
<feature type="transmembrane region" description="Helical" evidence="3">
    <location>
        <begin position="81"/>
        <end position="100"/>
    </location>
</feature>
<dbReference type="Proteomes" id="UP001240250">
    <property type="component" value="Unassembled WGS sequence"/>
</dbReference>
<feature type="region of interest" description="Disordered" evidence="2">
    <location>
        <begin position="258"/>
        <end position="405"/>
    </location>
</feature>
<keyword evidence="3" id="KW-1133">Transmembrane helix</keyword>
<evidence type="ECO:0000313" key="4">
    <source>
        <dbReference type="EMBL" id="MDQ0425791.1"/>
    </source>
</evidence>
<organism evidence="4 5">
    <name type="scientific">Cellulomonas iranensis</name>
    <dbReference type="NCBI Taxonomy" id="76862"/>
    <lineage>
        <taxon>Bacteria</taxon>
        <taxon>Bacillati</taxon>
        <taxon>Actinomycetota</taxon>
        <taxon>Actinomycetes</taxon>
        <taxon>Micrococcales</taxon>
        <taxon>Cellulomonadaceae</taxon>
        <taxon>Cellulomonas</taxon>
    </lineage>
</organism>